<dbReference type="EMBL" id="BLAE01000027">
    <property type="protein sequence ID" value="GES11188.1"/>
    <property type="molecule type" value="Genomic_DNA"/>
</dbReference>
<dbReference type="InterPro" id="IPR029149">
    <property type="entry name" value="Creatin/AminoP/Spt16_N"/>
</dbReference>
<dbReference type="InterPro" id="IPR050659">
    <property type="entry name" value="Peptidase_M24B"/>
</dbReference>
<dbReference type="SUPFAM" id="SSF55920">
    <property type="entry name" value="Creatinase/aminopeptidase"/>
    <property type="match status" value="1"/>
</dbReference>
<dbReference type="Pfam" id="PF01321">
    <property type="entry name" value="Creatinase_N"/>
    <property type="match status" value="1"/>
</dbReference>
<dbReference type="OrthoDB" id="9806388at2"/>
<dbReference type="AlphaFoldDB" id="A0A5M3WYR4"/>
<evidence type="ECO:0000313" key="3">
    <source>
        <dbReference type="EMBL" id="GES11188.1"/>
    </source>
</evidence>
<reference evidence="3 4" key="1">
    <citation type="submission" date="2019-10" db="EMBL/GenBank/DDBJ databases">
        <title>Whole genome shotgun sequence of Acrocarpospora macrocephala NBRC 16266.</title>
        <authorList>
            <person name="Ichikawa N."/>
            <person name="Kimura A."/>
            <person name="Kitahashi Y."/>
            <person name="Komaki H."/>
            <person name="Oguchi A."/>
        </authorList>
    </citation>
    <scope>NUCLEOTIDE SEQUENCE [LARGE SCALE GENOMIC DNA]</scope>
    <source>
        <strain evidence="3 4">NBRC 16266</strain>
    </source>
</reference>
<dbReference type="PANTHER" id="PTHR46112:SF2">
    <property type="entry name" value="XAA-PRO AMINOPEPTIDASE P-RELATED"/>
    <property type="match status" value="1"/>
</dbReference>
<feature type="domain" description="Peptidase M24" evidence="1">
    <location>
        <begin position="196"/>
        <end position="411"/>
    </location>
</feature>
<evidence type="ECO:0000259" key="2">
    <source>
        <dbReference type="Pfam" id="PF01321"/>
    </source>
</evidence>
<feature type="domain" description="Creatinase N-terminal" evidence="2">
    <location>
        <begin position="42"/>
        <end position="126"/>
    </location>
</feature>
<name>A0A5M3WYR4_9ACTN</name>
<dbReference type="InterPro" id="IPR000994">
    <property type="entry name" value="Pept_M24"/>
</dbReference>
<proteinExistence type="predicted"/>
<dbReference type="InterPro" id="IPR036005">
    <property type="entry name" value="Creatinase/aminopeptidase-like"/>
</dbReference>
<dbReference type="CDD" id="cd01066">
    <property type="entry name" value="APP_MetAP"/>
    <property type="match status" value="1"/>
</dbReference>
<gene>
    <name evidence="3" type="primary">yqhT</name>
    <name evidence="3" type="ORF">Amac_047850</name>
</gene>
<dbReference type="InterPro" id="IPR000587">
    <property type="entry name" value="Creatinase_N"/>
</dbReference>
<keyword evidence="4" id="KW-1185">Reference proteome</keyword>
<organism evidence="3 4">
    <name type="scientific">Acrocarpospora macrocephala</name>
    <dbReference type="NCBI Taxonomy" id="150177"/>
    <lineage>
        <taxon>Bacteria</taxon>
        <taxon>Bacillati</taxon>
        <taxon>Actinomycetota</taxon>
        <taxon>Actinomycetes</taxon>
        <taxon>Streptosporangiales</taxon>
        <taxon>Streptosporangiaceae</taxon>
        <taxon>Acrocarpospora</taxon>
    </lineage>
</organism>
<dbReference type="Gene3D" id="3.90.230.10">
    <property type="entry name" value="Creatinase/methionine aminopeptidase superfamily"/>
    <property type="match status" value="1"/>
</dbReference>
<protein>
    <submittedName>
        <fullName evidence="3">Putative peptidase YqhT</fullName>
    </submittedName>
</protein>
<evidence type="ECO:0000313" key="4">
    <source>
        <dbReference type="Proteomes" id="UP000331127"/>
    </source>
</evidence>
<dbReference type="RefSeq" id="WP_155356569.1">
    <property type="nucleotide sequence ID" value="NZ_BAAAHL010000018.1"/>
</dbReference>
<accession>A0A5M3WYR4</accession>
<evidence type="ECO:0000259" key="1">
    <source>
        <dbReference type="Pfam" id="PF00557"/>
    </source>
</evidence>
<dbReference type="Gene3D" id="3.40.350.10">
    <property type="entry name" value="Creatinase/prolidase N-terminal domain"/>
    <property type="match status" value="1"/>
</dbReference>
<dbReference type="SUPFAM" id="SSF53092">
    <property type="entry name" value="Creatinase/prolidase N-terminal domain"/>
    <property type="match status" value="1"/>
</dbReference>
<dbReference type="PANTHER" id="PTHR46112">
    <property type="entry name" value="AMINOPEPTIDASE"/>
    <property type="match status" value="1"/>
</dbReference>
<sequence length="431" mass="47506">MSQHPHPNHVPAPLQYADKLHFGPTTNDTHEGIDTNRMREQRAARMRAIMRAANIPALLVTGAENVRYLCGFFWSEFQLQAGYALFFVDHPPVVFAPAGSYHQMPDQAPWIPEWRIARTWLEGPVPESAAEAEAKLFADGIAAELNERGLGREPLAVSEFGERAVSALIGMGIEVRPGLPLLMESARIKTPDEINCLKMIASISSSGFHRALETLRPGVLQSTVAKEVKRAVEDGGAEFGASKVMAGPLAFERGISSSDRRIEYGDLAYVLTCGSSYLGYTACLYRQYIVGRRPTAEESGWYDTLRDRLDSVIGELRPGASTADAARHFAPASKWGYTDEAELLTIEFGHGIGLVNAGSRFVHYNPPIINRQWSFEHPEEIQPGMVIAVEGIEGVHRKQGVRLETMVVITENGPEAIDFYPRHEILAASVI</sequence>
<dbReference type="Pfam" id="PF00557">
    <property type="entry name" value="Peptidase_M24"/>
    <property type="match status" value="1"/>
</dbReference>
<dbReference type="Proteomes" id="UP000331127">
    <property type="component" value="Unassembled WGS sequence"/>
</dbReference>
<comment type="caution">
    <text evidence="3">The sequence shown here is derived from an EMBL/GenBank/DDBJ whole genome shotgun (WGS) entry which is preliminary data.</text>
</comment>